<dbReference type="EMBL" id="FRCA01000011">
    <property type="protein sequence ID" value="SHM70428.1"/>
    <property type="molecule type" value="Genomic_DNA"/>
</dbReference>
<gene>
    <name evidence="9" type="ORF">HCU01_06940</name>
    <name evidence="10" type="ORF">SAMN05660971_03658</name>
</gene>
<proteinExistence type="predicted"/>
<dbReference type="Proteomes" id="UP000184123">
    <property type="component" value="Unassembled WGS sequence"/>
</dbReference>
<comment type="subcellular location">
    <subcellularLocation>
        <location evidence="1">Cell outer membrane</location>
        <topology evidence="1">Lipid-anchor</topology>
    </subcellularLocation>
</comment>
<organism evidence="10 11">
    <name type="scientific">Halomonas cupida</name>
    <dbReference type="NCBI Taxonomy" id="44933"/>
    <lineage>
        <taxon>Bacteria</taxon>
        <taxon>Pseudomonadati</taxon>
        <taxon>Pseudomonadota</taxon>
        <taxon>Gammaproteobacteria</taxon>
        <taxon>Oceanospirillales</taxon>
        <taxon>Halomonadaceae</taxon>
        <taxon>Halomonas</taxon>
    </lineage>
</organism>
<keyword evidence="3" id="KW-0472">Membrane</keyword>
<evidence type="ECO:0000256" key="6">
    <source>
        <dbReference type="ARBA" id="ARBA00023288"/>
    </source>
</evidence>
<keyword evidence="2 8" id="KW-0732">Signal</keyword>
<evidence type="ECO:0000256" key="2">
    <source>
        <dbReference type="ARBA" id="ARBA00022729"/>
    </source>
</evidence>
<keyword evidence="5" id="KW-0998">Cell outer membrane</keyword>
<evidence type="ECO:0000256" key="1">
    <source>
        <dbReference type="ARBA" id="ARBA00004459"/>
    </source>
</evidence>
<reference evidence="10 11" key="1">
    <citation type="submission" date="2016-11" db="EMBL/GenBank/DDBJ databases">
        <authorList>
            <person name="Jaros S."/>
            <person name="Januszkiewicz K."/>
            <person name="Wedrychowicz H."/>
        </authorList>
    </citation>
    <scope>NUCLEOTIDE SEQUENCE [LARGE SCALE GENOMIC DNA]</scope>
    <source>
        <strain evidence="10 11">DSM 4740</strain>
    </source>
</reference>
<evidence type="ECO:0000313" key="11">
    <source>
        <dbReference type="Proteomes" id="UP000184123"/>
    </source>
</evidence>
<evidence type="ECO:0000313" key="10">
    <source>
        <dbReference type="EMBL" id="SHM70428.1"/>
    </source>
</evidence>
<feature type="compositionally biased region" description="Acidic residues" evidence="7">
    <location>
        <begin position="51"/>
        <end position="73"/>
    </location>
</feature>
<evidence type="ECO:0000256" key="4">
    <source>
        <dbReference type="ARBA" id="ARBA00023139"/>
    </source>
</evidence>
<sequence length="73" mass="7926">MIKLLRTSAVLTLLGLMVAGCGQKGPLYLPGDEEAAERYGPREEAQQDKDQQDDEQPESADESAPDTTSEDES</sequence>
<dbReference type="PROSITE" id="PS51257">
    <property type="entry name" value="PROKAR_LIPOPROTEIN"/>
    <property type="match status" value="1"/>
</dbReference>
<keyword evidence="12" id="KW-1185">Reference proteome</keyword>
<protein>
    <submittedName>
        <fullName evidence="10">Predicted small lipoprotein YifL</fullName>
    </submittedName>
</protein>
<dbReference type="GO" id="GO:0009279">
    <property type="term" value="C:cell outer membrane"/>
    <property type="evidence" value="ECO:0007669"/>
    <property type="project" value="UniProtKB-SubCell"/>
</dbReference>
<dbReference type="NCBIfam" id="NF047847">
    <property type="entry name" value="SS_mature_LptM"/>
    <property type="match status" value="1"/>
</dbReference>
<name>A0A1M7KY10_9GAMM</name>
<keyword evidence="4" id="KW-0564">Palmitate</keyword>
<dbReference type="RefSeq" id="WP_073436651.1">
    <property type="nucleotide sequence ID" value="NZ_BJXU01000024.1"/>
</dbReference>
<dbReference type="STRING" id="44933.SAMN05660971_03658"/>
<dbReference type="Proteomes" id="UP000321726">
    <property type="component" value="Unassembled WGS sequence"/>
</dbReference>
<evidence type="ECO:0000256" key="3">
    <source>
        <dbReference type="ARBA" id="ARBA00023136"/>
    </source>
</evidence>
<dbReference type="InterPro" id="IPR032831">
    <property type="entry name" value="LptM_cons"/>
</dbReference>
<accession>A0A1M7KY10</accession>
<dbReference type="EMBL" id="BJXU01000024">
    <property type="protein sequence ID" value="GEN22745.1"/>
    <property type="molecule type" value="Genomic_DNA"/>
</dbReference>
<evidence type="ECO:0000313" key="12">
    <source>
        <dbReference type="Proteomes" id="UP000321726"/>
    </source>
</evidence>
<evidence type="ECO:0000256" key="5">
    <source>
        <dbReference type="ARBA" id="ARBA00023237"/>
    </source>
</evidence>
<evidence type="ECO:0000256" key="8">
    <source>
        <dbReference type="SAM" id="SignalP"/>
    </source>
</evidence>
<dbReference type="Pfam" id="PF13627">
    <property type="entry name" value="LptM_cons"/>
    <property type="match status" value="1"/>
</dbReference>
<dbReference type="AlphaFoldDB" id="A0A1M7KY10"/>
<reference evidence="9 12" key="2">
    <citation type="submission" date="2019-07" db="EMBL/GenBank/DDBJ databases">
        <title>Whole genome shotgun sequence of Halomonas cupida NBRC 102219.</title>
        <authorList>
            <person name="Hosoyama A."/>
            <person name="Uohara A."/>
            <person name="Ohji S."/>
            <person name="Ichikawa N."/>
        </authorList>
    </citation>
    <scope>NUCLEOTIDE SEQUENCE [LARGE SCALE GENOMIC DNA]</scope>
    <source>
        <strain evidence="9 12">NBRC 102219</strain>
    </source>
</reference>
<feature type="compositionally biased region" description="Basic and acidic residues" evidence="7">
    <location>
        <begin position="36"/>
        <end position="50"/>
    </location>
</feature>
<feature type="signal peptide" evidence="8">
    <location>
        <begin position="1"/>
        <end position="19"/>
    </location>
</feature>
<evidence type="ECO:0000313" key="9">
    <source>
        <dbReference type="EMBL" id="GEN22745.1"/>
    </source>
</evidence>
<evidence type="ECO:0000256" key="7">
    <source>
        <dbReference type="SAM" id="MobiDB-lite"/>
    </source>
</evidence>
<keyword evidence="6 10" id="KW-0449">Lipoprotein</keyword>
<feature type="region of interest" description="Disordered" evidence="7">
    <location>
        <begin position="21"/>
        <end position="73"/>
    </location>
</feature>
<feature type="chain" id="PRO_5013155976" evidence="8">
    <location>
        <begin position="20"/>
        <end position="73"/>
    </location>
</feature>